<evidence type="ECO:0000256" key="6">
    <source>
        <dbReference type="ARBA" id="ARBA00022833"/>
    </source>
</evidence>
<dbReference type="Gene3D" id="3.30.1370.50">
    <property type="entry name" value="R3H-like domain"/>
    <property type="match status" value="1"/>
</dbReference>
<comment type="subcellular location">
    <subcellularLocation>
        <location evidence="1">Nucleus</location>
    </subcellularLocation>
</comment>
<evidence type="ECO:0000259" key="12">
    <source>
        <dbReference type="PROSITE" id="PS50016"/>
    </source>
</evidence>
<sequence>MESGGQSVENSAEQNHLERLGFRFNTNATPFIPKSQPEEERHQGINSTDRKADRPTRQPEDTRQEISQNAQGRLREGNANLQTRRDVLAQSTRPVNRQIQEQPNAENLPPRKQRQRHPVTKPPPASSSNQRSDLQPPSTEGISNNVEPKKRNRPKKKDKPNNNTGIQEQSSEGTTTHNAALPNRQTPRTNPRGGRGKATPGSYGRQNDHGMNSSRTSFEDASLPKSSDSGNRRQLPNARGKPAIPNRGHPNQSNGGVDRRRRRSDNFGPDVSLRDRLTLQLERDGYECTICSNIIRTHHRIWSCNQCYHLLHLACAKRWASTDGEERPDISWRCPTCNSMNQRFPDTYFCFCGKTKDPPANRDELPHSCGGTCGKNRGPTCTHPCTDVCHPGPCSECPVQVTRKCACGLTEMAVRCGTALQRKCDTVCNKQLNCGIHVCQSICHAGACEPCRVGVVTSCHCGGKEEEQFCGREAIFSCNNKCKGVYDCGVHNCKRLCHSKVAGSPNGCGSCPDSPERIINCSCGKTSIKSLLKGGQRATCSDPIPTCKAVCGKILHCQSKGVHHRCQSLCHNGECPPCSLKTELNCKCQRSTKSVPCKEFMPDEVFECDRVCKKVKSCGLHKCQKKCCQEDQHICMQICDKMLNCGKHRCERLCHPGQCSPCTHASFDEEFCLCRRTVYYPPIKCGDQLAECTYPCRREHACNHEVTHNCHREENCPPCMVLTSKMCAGGHETRKNIPCHLETISCGRPCGKALRCGIHECDKRCHRGECEKDDEICKRPCPQPRSDCEHKCGLPCHRNSQCPASDCKEKMTVLCECGRRKEALRCVDVLKNVERLRAIRAEEEENRNATAAGPIKILRRSASMDRLNSLPCDSECNRVARIKSMAEALDIQVDDNGDQLQCAPITYSEYLRYVMKNQADFLMLIEKAFVDLVRRVNEDLGDNGVCHNFKPMRIEARRAVHEYAVYFGLSSESVDSGAQRSVVVTGKKCSARIPTVTLSAYAARFPKKLLQTGPINISSECVNAMINVKAPTLTSEEPQMKPLETKLKAVRRRPPPTLQTTVVPISIANAFSALAEEDEEQHEKKTSTFDPFADEPIAKSHESEKGAFTPESSLVCTESFGAPNAPDSWEDGEQEVSSDVEQKVPPDASLE</sequence>
<keyword evidence="6" id="KW-0862">Zinc</keyword>
<evidence type="ECO:0000256" key="1">
    <source>
        <dbReference type="ARBA" id="ARBA00004123"/>
    </source>
</evidence>
<feature type="compositionally biased region" description="Basic and acidic residues" evidence="11">
    <location>
        <begin position="36"/>
        <end position="64"/>
    </location>
</feature>
<protein>
    <submittedName>
        <fullName evidence="16">NF-X1-type domain-containing protein</fullName>
    </submittedName>
</protein>
<feature type="domain" description="PHD-type" evidence="12">
    <location>
        <begin position="285"/>
        <end position="340"/>
    </location>
</feature>
<dbReference type="InterPro" id="IPR019787">
    <property type="entry name" value="Znf_PHD-finger"/>
</dbReference>
<dbReference type="GO" id="GO:0008270">
    <property type="term" value="F:zinc ion binding"/>
    <property type="evidence" value="ECO:0007669"/>
    <property type="project" value="UniProtKB-KW"/>
</dbReference>
<feature type="compositionally biased region" description="Polar residues" evidence="11">
    <location>
        <begin position="126"/>
        <end position="143"/>
    </location>
</feature>
<evidence type="ECO:0000256" key="8">
    <source>
        <dbReference type="ARBA" id="ARBA00023163"/>
    </source>
</evidence>
<dbReference type="Pfam" id="PF01422">
    <property type="entry name" value="zf-NF-X1"/>
    <property type="match status" value="7"/>
</dbReference>
<keyword evidence="15" id="KW-1185">Reference proteome</keyword>
<feature type="compositionally biased region" description="Polar residues" evidence="11">
    <location>
        <begin position="89"/>
        <end position="105"/>
    </location>
</feature>
<dbReference type="InterPro" id="IPR000967">
    <property type="entry name" value="Znf_NFX1"/>
</dbReference>
<dbReference type="GO" id="GO:0000977">
    <property type="term" value="F:RNA polymerase II transcription regulatory region sequence-specific DNA binding"/>
    <property type="evidence" value="ECO:0007669"/>
    <property type="project" value="TreeGrafter"/>
</dbReference>
<dbReference type="Pfam" id="PF01424">
    <property type="entry name" value="R3H"/>
    <property type="match status" value="1"/>
</dbReference>
<accession>A0AAF3J2F5</accession>
<name>A0AAF3J2F5_9BILA</name>
<keyword evidence="9" id="KW-0539">Nucleus</keyword>
<feature type="domain" description="R3H" evidence="14">
    <location>
        <begin position="919"/>
        <end position="988"/>
    </location>
</feature>
<keyword evidence="7" id="KW-0805">Transcription regulation</keyword>
<dbReference type="PANTHER" id="PTHR12360">
    <property type="entry name" value="NUCLEAR TRANSCRIPTION FACTOR, X-BOX BINDING 1 NFX1"/>
    <property type="match status" value="1"/>
</dbReference>
<dbReference type="GO" id="GO:0005634">
    <property type="term" value="C:nucleus"/>
    <property type="evidence" value="ECO:0007669"/>
    <property type="project" value="UniProtKB-SubCell"/>
</dbReference>
<dbReference type="SMART" id="SM00438">
    <property type="entry name" value="ZnF_NFX"/>
    <property type="match status" value="9"/>
</dbReference>
<dbReference type="InterPro" id="IPR001841">
    <property type="entry name" value="Znf_RING"/>
</dbReference>
<feature type="region of interest" description="Disordered" evidence="11">
    <location>
        <begin position="1"/>
        <end position="271"/>
    </location>
</feature>
<feature type="domain" description="RING-type" evidence="13">
    <location>
        <begin position="288"/>
        <end position="338"/>
    </location>
</feature>
<feature type="compositionally biased region" description="Polar residues" evidence="11">
    <location>
        <begin position="224"/>
        <end position="234"/>
    </location>
</feature>
<keyword evidence="4" id="KW-0677">Repeat</keyword>
<dbReference type="PANTHER" id="PTHR12360:SF12">
    <property type="entry name" value="TRANSCRIPTIONAL REPRESSOR NF-X1"/>
    <property type="match status" value="1"/>
</dbReference>
<dbReference type="PROSITE" id="PS50016">
    <property type="entry name" value="ZF_PHD_2"/>
    <property type="match status" value="1"/>
</dbReference>
<evidence type="ECO:0000313" key="15">
    <source>
        <dbReference type="Proteomes" id="UP000887575"/>
    </source>
</evidence>
<organism evidence="15 16">
    <name type="scientific">Mesorhabditis belari</name>
    <dbReference type="NCBI Taxonomy" id="2138241"/>
    <lineage>
        <taxon>Eukaryota</taxon>
        <taxon>Metazoa</taxon>
        <taxon>Ecdysozoa</taxon>
        <taxon>Nematoda</taxon>
        <taxon>Chromadorea</taxon>
        <taxon>Rhabditida</taxon>
        <taxon>Rhabditina</taxon>
        <taxon>Rhabditomorpha</taxon>
        <taxon>Rhabditoidea</taxon>
        <taxon>Rhabditidae</taxon>
        <taxon>Mesorhabditinae</taxon>
        <taxon>Mesorhabditis</taxon>
    </lineage>
</organism>
<feature type="region of interest" description="Disordered" evidence="11">
    <location>
        <begin position="1075"/>
        <end position="1151"/>
    </location>
</feature>
<evidence type="ECO:0000256" key="7">
    <source>
        <dbReference type="ARBA" id="ARBA00023015"/>
    </source>
</evidence>
<dbReference type="PROSITE" id="PS51061">
    <property type="entry name" value="R3H"/>
    <property type="match status" value="1"/>
</dbReference>
<keyword evidence="3" id="KW-0479">Metal-binding</keyword>
<feature type="compositionally biased region" description="Acidic residues" evidence="11">
    <location>
        <begin position="1128"/>
        <end position="1138"/>
    </location>
</feature>
<dbReference type="SMART" id="SM00393">
    <property type="entry name" value="R3H"/>
    <property type="match status" value="1"/>
</dbReference>
<keyword evidence="5 10" id="KW-0863">Zinc-finger</keyword>
<evidence type="ECO:0000259" key="14">
    <source>
        <dbReference type="PROSITE" id="PS51061"/>
    </source>
</evidence>
<proteinExistence type="inferred from homology"/>
<dbReference type="WBParaSite" id="MBELARI_LOCUS12036">
    <property type="protein sequence ID" value="MBELARI_LOCUS12036"/>
    <property type="gene ID" value="MBELARI_LOCUS12036"/>
</dbReference>
<dbReference type="CDD" id="cd06008">
    <property type="entry name" value="NF-X1-zinc-finger"/>
    <property type="match status" value="6"/>
</dbReference>
<keyword evidence="8" id="KW-0804">Transcription</keyword>
<evidence type="ECO:0000259" key="13">
    <source>
        <dbReference type="PROSITE" id="PS50089"/>
    </source>
</evidence>
<dbReference type="AlphaFoldDB" id="A0AAF3J2F5"/>
<evidence type="ECO:0000256" key="4">
    <source>
        <dbReference type="ARBA" id="ARBA00022737"/>
    </source>
</evidence>
<dbReference type="GO" id="GO:0000981">
    <property type="term" value="F:DNA-binding transcription factor activity, RNA polymerase II-specific"/>
    <property type="evidence" value="ECO:0007669"/>
    <property type="project" value="TreeGrafter"/>
</dbReference>
<dbReference type="PROSITE" id="PS50089">
    <property type="entry name" value="ZF_RING_2"/>
    <property type="match status" value="1"/>
</dbReference>
<evidence type="ECO:0000256" key="9">
    <source>
        <dbReference type="ARBA" id="ARBA00023242"/>
    </source>
</evidence>
<dbReference type="GO" id="GO:0000122">
    <property type="term" value="P:negative regulation of transcription by RNA polymerase II"/>
    <property type="evidence" value="ECO:0007669"/>
    <property type="project" value="TreeGrafter"/>
</dbReference>
<evidence type="ECO:0000256" key="10">
    <source>
        <dbReference type="PROSITE-ProRule" id="PRU00175"/>
    </source>
</evidence>
<evidence type="ECO:0000256" key="3">
    <source>
        <dbReference type="ARBA" id="ARBA00022723"/>
    </source>
</evidence>
<dbReference type="SUPFAM" id="SSF57850">
    <property type="entry name" value="RING/U-box"/>
    <property type="match status" value="1"/>
</dbReference>
<dbReference type="SUPFAM" id="SSF82708">
    <property type="entry name" value="R3H domain"/>
    <property type="match status" value="1"/>
</dbReference>
<evidence type="ECO:0000256" key="2">
    <source>
        <dbReference type="ARBA" id="ARBA00007269"/>
    </source>
</evidence>
<dbReference type="InterPro" id="IPR001374">
    <property type="entry name" value="R3H_dom"/>
</dbReference>
<feature type="compositionally biased region" description="Polar residues" evidence="11">
    <location>
        <begin position="1"/>
        <end position="14"/>
    </location>
</feature>
<dbReference type="InterPro" id="IPR036867">
    <property type="entry name" value="R3H_dom_sf"/>
</dbReference>
<comment type="similarity">
    <text evidence="2">Belongs to the NFX1 family.</text>
</comment>
<feature type="compositionally biased region" description="Polar residues" evidence="11">
    <location>
        <begin position="164"/>
        <end position="189"/>
    </location>
</feature>
<reference evidence="16" key="1">
    <citation type="submission" date="2024-02" db="UniProtKB">
        <authorList>
            <consortium name="WormBaseParasite"/>
        </authorList>
    </citation>
    <scope>IDENTIFICATION</scope>
</reference>
<evidence type="ECO:0000256" key="11">
    <source>
        <dbReference type="SAM" id="MobiDB-lite"/>
    </source>
</evidence>
<dbReference type="Proteomes" id="UP000887575">
    <property type="component" value="Unassembled WGS sequence"/>
</dbReference>
<dbReference type="InterPro" id="IPR034078">
    <property type="entry name" value="NFX1_fam"/>
</dbReference>
<evidence type="ECO:0000313" key="16">
    <source>
        <dbReference type="WBParaSite" id="MBELARI_LOCUS12036"/>
    </source>
</evidence>
<feature type="compositionally biased region" description="Basic and acidic residues" evidence="11">
    <location>
        <begin position="1096"/>
        <end position="1105"/>
    </location>
</feature>
<evidence type="ECO:0000256" key="5">
    <source>
        <dbReference type="ARBA" id="ARBA00022771"/>
    </source>
</evidence>